<keyword evidence="4" id="KW-0472">Membrane</keyword>
<name>A0ABS3YG90_9BACT</name>
<evidence type="ECO:0000256" key="2">
    <source>
        <dbReference type="ARBA" id="ARBA00006275"/>
    </source>
</evidence>
<evidence type="ECO:0000313" key="8">
    <source>
        <dbReference type="Proteomes" id="UP000679126"/>
    </source>
</evidence>
<dbReference type="InterPro" id="IPR012944">
    <property type="entry name" value="SusD_RagB_dom"/>
</dbReference>
<keyword evidence="5" id="KW-0998">Cell outer membrane</keyword>
<evidence type="ECO:0000259" key="6">
    <source>
        <dbReference type="Pfam" id="PF07980"/>
    </source>
</evidence>
<evidence type="ECO:0000256" key="3">
    <source>
        <dbReference type="ARBA" id="ARBA00022729"/>
    </source>
</evidence>
<dbReference type="EMBL" id="JAGHKP010000003">
    <property type="protein sequence ID" value="MBO9153702.1"/>
    <property type="molecule type" value="Genomic_DNA"/>
</dbReference>
<organism evidence="7 8">
    <name type="scientific">Chitinophaga chungangae</name>
    <dbReference type="NCBI Taxonomy" id="2821488"/>
    <lineage>
        <taxon>Bacteria</taxon>
        <taxon>Pseudomonadati</taxon>
        <taxon>Bacteroidota</taxon>
        <taxon>Chitinophagia</taxon>
        <taxon>Chitinophagales</taxon>
        <taxon>Chitinophagaceae</taxon>
        <taxon>Chitinophaga</taxon>
    </lineage>
</organism>
<dbReference type="SUPFAM" id="SSF48452">
    <property type="entry name" value="TPR-like"/>
    <property type="match status" value="1"/>
</dbReference>
<dbReference type="InterPro" id="IPR011990">
    <property type="entry name" value="TPR-like_helical_dom_sf"/>
</dbReference>
<sequence>MSEYLITDGTRFTDQPGALQMPFVQEFQNRDARLMHTVAYPGWKFVADAAPYIQKLNKKFTGYHQLKGYYNTTDNILLNSVDVPVYRYAEALLAYAEALAELGTLSQGDLDKSVNLLRVRAGVAPMNLAAANASPDPVLGAAYPLVSGSMKGAILEIRRERRVEFALEGYRFDDLMRWAAGQLLTKIPQGMYFPGLGKYDMTGDGHEDIILIDKSATVPPDASKEKNALGVRLIYYKAGTINDDVTVYLSNGTSGYMVTETGVRTFTEPKYYYRPIPQTQVLLNPNLKQIFGW</sequence>
<dbReference type="Gene3D" id="1.25.40.390">
    <property type="match status" value="1"/>
</dbReference>
<accession>A0ABS3YG90</accession>
<evidence type="ECO:0000256" key="4">
    <source>
        <dbReference type="ARBA" id="ARBA00023136"/>
    </source>
</evidence>
<dbReference type="Pfam" id="PF07980">
    <property type="entry name" value="SusD_RagB"/>
    <property type="match status" value="1"/>
</dbReference>
<comment type="similarity">
    <text evidence="2">Belongs to the SusD family.</text>
</comment>
<keyword evidence="3" id="KW-0732">Signal</keyword>
<dbReference type="Proteomes" id="UP000679126">
    <property type="component" value="Unassembled WGS sequence"/>
</dbReference>
<evidence type="ECO:0000313" key="7">
    <source>
        <dbReference type="EMBL" id="MBO9153702.1"/>
    </source>
</evidence>
<gene>
    <name evidence="7" type="ORF">J7I43_15855</name>
</gene>
<proteinExistence type="inferred from homology"/>
<protein>
    <submittedName>
        <fullName evidence="7">RagB/SusD family nutrient uptake outer membrane protein</fullName>
    </submittedName>
</protein>
<comment type="caution">
    <text evidence="7">The sequence shown here is derived from an EMBL/GenBank/DDBJ whole genome shotgun (WGS) entry which is preliminary data.</text>
</comment>
<comment type="subcellular location">
    <subcellularLocation>
        <location evidence="1">Cell outer membrane</location>
    </subcellularLocation>
</comment>
<evidence type="ECO:0000256" key="5">
    <source>
        <dbReference type="ARBA" id="ARBA00023237"/>
    </source>
</evidence>
<keyword evidence="8" id="KW-1185">Reference proteome</keyword>
<evidence type="ECO:0000256" key="1">
    <source>
        <dbReference type="ARBA" id="ARBA00004442"/>
    </source>
</evidence>
<feature type="domain" description="RagB/SusD" evidence="6">
    <location>
        <begin position="3"/>
        <end position="293"/>
    </location>
</feature>
<reference evidence="8" key="1">
    <citation type="submission" date="2021-03" db="EMBL/GenBank/DDBJ databases">
        <title>Assistant Professor.</title>
        <authorList>
            <person name="Huq M.A."/>
        </authorList>
    </citation>
    <scope>NUCLEOTIDE SEQUENCE [LARGE SCALE GENOMIC DNA]</scope>
    <source>
        <strain evidence="8">MAH-28</strain>
    </source>
</reference>